<dbReference type="EMBL" id="SLWR01000001">
    <property type="protein sequence ID" value="TCO51240.1"/>
    <property type="molecule type" value="Genomic_DNA"/>
</dbReference>
<dbReference type="Pfam" id="PF20434">
    <property type="entry name" value="BD-FAE"/>
    <property type="match status" value="1"/>
</dbReference>
<gene>
    <name evidence="2" type="ORF">EV646_101223</name>
</gene>
<reference evidence="2 3" key="1">
    <citation type="journal article" date="2015" name="Stand. Genomic Sci.">
        <title>Genomic Encyclopedia of Bacterial and Archaeal Type Strains, Phase III: the genomes of soil and plant-associated and newly described type strains.</title>
        <authorList>
            <person name="Whitman W.B."/>
            <person name="Woyke T."/>
            <person name="Klenk H.P."/>
            <person name="Zhou Y."/>
            <person name="Lilburn T.G."/>
            <person name="Beck B.J."/>
            <person name="De Vos P."/>
            <person name="Vandamme P."/>
            <person name="Eisen J.A."/>
            <person name="Garrity G."/>
            <person name="Hugenholtz P."/>
            <person name="Kyrpides N.C."/>
        </authorList>
    </citation>
    <scope>NUCLEOTIDE SEQUENCE [LARGE SCALE GENOMIC DNA]</scope>
    <source>
        <strain evidence="2 3">VKM Ac-2541</strain>
    </source>
</reference>
<comment type="caution">
    <text evidence="2">The sequence shown here is derived from an EMBL/GenBank/DDBJ whole genome shotgun (WGS) entry which is preliminary data.</text>
</comment>
<dbReference type="SUPFAM" id="SSF53474">
    <property type="entry name" value="alpha/beta-Hydrolases"/>
    <property type="match status" value="1"/>
</dbReference>
<evidence type="ECO:0000313" key="2">
    <source>
        <dbReference type="EMBL" id="TCO51240.1"/>
    </source>
</evidence>
<keyword evidence="3" id="KW-1185">Reference proteome</keyword>
<accession>A0A4V2S595</accession>
<feature type="domain" description="BD-FAE-like" evidence="1">
    <location>
        <begin position="5"/>
        <end position="63"/>
    </location>
</feature>
<proteinExistence type="predicted"/>
<protein>
    <submittedName>
        <fullName evidence="2">Prolyl oligopeptidase family protein</fullName>
    </submittedName>
</protein>
<name>A0A4V2S595_9ACTN</name>
<dbReference type="Proteomes" id="UP000295573">
    <property type="component" value="Unassembled WGS sequence"/>
</dbReference>
<dbReference type="InterPro" id="IPR049492">
    <property type="entry name" value="BD-FAE-like_dom"/>
</dbReference>
<evidence type="ECO:0000313" key="3">
    <source>
        <dbReference type="Proteomes" id="UP000295573"/>
    </source>
</evidence>
<organism evidence="2 3">
    <name type="scientific">Kribbella antiqua</name>
    <dbReference type="NCBI Taxonomy" id="2512217"/>
    <lineage>
        <taxon>Bacteria</taxon>
        <taxon>Bacillati</taxon>
        <taxon>Actinomycetota</taxon>
        <taxon>Actinomycetes</taxon>
        <taxon>Propionibacteriales</taxon>
        <taxon>Kribbellaceae</taxon>
        <taxon>Kribbella</taxon>
    </lineage>
</organism>
<dbReference type="Gene3D" id="3.40.50.1820">
    <property type="entry name" value="alpha/beta hydrolase"/>
    <property type="match status" value="1"/>
</dbReference>
<dbReference type="InterPro" id="IPR029058">
    <property type="entry name" value="AB_hydrolase_fold"/>
</dbReference>
<dbReference type="AlphaFoldDB" id="A0A4V2S595"/>
<evidence type="ECO:0000259" key="1">
    <source>
        <dbReference type="Pfam" id="PF20434"/>
    </source>
</evidence>
<sequence>MQIDRPSPVTALVGGDASTHLEQLRAASPLAHVTAGAPPFLIIHGTADETVPYEQAERLHHALLSVGADTRLLPIAGGHHNLRDPHARYEGQVWYDVAREAARFFQRRLLRREAD</sequence>